<organism evidence="1 2">
    <name type="scientific">Caldinitratiruptor microaerophilus</name>
    <dbReference type="NCBI Taxonomy" id="671077"/>
    <lineage>
        <taxon>Bacteria</taxon>
        <taxon>Bacillati</taxon>
        <taxon>Bacillota</taxon>
        <taxon>Clostridia</taxon>
        <taxon>Eubacteriales</taxon>
        <taxon>Symbiobacteriaceae</taxon>
        <taxon>Caldinitratiruptor</taxon>
    </lineage>
</organism>
<proteinExistence type="predicted"/>
<evidence type="ECO:0000313" key="2">
    <source>
        <dbReference type="Proteomes" id="UP001163687"/>
    </source>
</evidence>
<accession>A0AA35G6W1</accession>
<protein>
    <submittedName>
        <fullName evidence="1">Uncharacterized protein</fullName>
    </submittedName>
</protein>
<dbReference type="EMBL" id="AP025628">
    <property type="protein sequence ID" value="BDG59436.1"/>
    <property type="molecule type" value="Genomic_DNA"/>
</dbReference>
<keyword evidence="2" id="KW-1185">Reference proteome</keyword>
<dbReference type="KEGG" id="cmic:caldi_05260"/>
<evidence type="ECO:0000313" key="1">
    <source>
        <dbReference type="EMBL" id="BDG59436.1"/>
    </source>
</evidence>
<gene>
    <name evidence="1" type="ORF">caldi_05260</name>
</gene>
<dbReference type="InterPro" id="IPR025619">
    <property type="entry name" value="YlzJ"/>
</dbReference>
<dbReference type="AlphaFoldDB" id="A0AA35G6W1"/>
<reference evidence="1" key="1">
    <citation type="submission" date="2022-03" db="EMBL/GenBank/DDBJ databases">
        <title>Complete genome sequence of Caldinitratiruptor microaerophilus.</title>
        <authorList>
            <person name="Mukaiyama R."/>
            <person name="Nishiyama T."/>
            <person name="Ueda K."/>
        </authorList>
    </citation>
    <scope>NUCLEOTIDE SEQUENCE</scope>
    <source>
        <strain evidence="1">JCM 16183</strain>
    </source>
</reference>
<name>A0AA35G6W1_9FIRM</name>
<dbReference type="RefSeq" id="WP_264843563.1">
    <property type="nucleotide sequence ID" value="NZ_AP025628.1"/>
</dbReference>
<dbReference type="Proteomes" id="UP001163687">
    <property type="component" value="Chromosome"/>
</dbReference>
<dbReference type="Pfam" id="PF14035">
    <property type="entry name" value="YlzJ"/>
    <property type="match status" value="1"/>
</dbReference>
<sequence length="91" mass="9238">MCILHTVMPLDVVLAGLDLPSGTGPVPAGLPAAGTGRTQVVALGGARFVEVEAGRHGFVVRRLISPLPRDYLDPALQPGSPFPCGASLAPA</sequence>